<dbReference type="GO" id="GO:0009279">
    <property type="term" value="C:cell outer membrane"/>
    <property type="evidence" value="ECO:0007669"/>
    <property type="project" value="UniProtKB-SubCell"/>
</dbReference>
<evidence type="ECO:0000313" key="23">
    <source>
        <dbReference type="EMBL" id="TLE00046.1"/>
    </source>
</evidence>
<evidence type="ECO:0000256" key="18">
    <source>
        <dbReference type="ARBA" id="ARBA00032375"/>
    </source>
</evidence>
<comment type="subunit">
    <text evidence="5">Homodimer; dimerization is reversible, and the dimeric form is the active one.</text>
</comment>
<dbReference type="Pfam" id="PF02253">
    <property type="entry name" value="PLA1"/>
    <property type="match status" value="1"/>
</dbReference>
<evidence type="ECO:0000256" key="16">
    <source>
        <dbReference type="ARBA" id="ARBA00023136"/>
    </source>
</evidence>
<comment type="subcellular location">
    <subcellularLocation>
        <location evidence="3">Cell outer membrane</location>
        <topology evidence="3">Multi-pass membrane protein</topology>
    </subcellularLocation>
</comment>
<reference evidence="22 25" key="2">
    <citation type="submission" date="2018-06" db="EMBL/GenBank/DDBJ databases">
        <authorList>
            <consortium name="Pathogen Informatics"/>
            <person name="Doyle S."/>
        </authorList>
    </citation>
    <scope>NUCLEOTIDE SEQUENCE [LARGE SCALE GENOMIC DNA]</scope>
    <source>
        <strain evidence="22 25">NCTC12714</strain>
    </source>
</reference>
<name>A0A377PU31_9HELI</name>
<dbReference type="PANTHER" id="PTHR40457:SF1">
    <property type="entry name" value="PHOSPHOLIPASE A1"/>
    <property type="match status" value="1"/>
</dbReference>
<dbReference type="GO" id="GO:0008970">
    <property type="term" value="F:phospholipase A1 activity"/>
    <property type="evidence" value="ECO:0007669"/>
    <property type="project" value="UniProtKB-EC"/>
</dbReference>
<dbReference type="InterPro" id="IPR036541">
    <property type="entry name" value="PLipase_A1_sf"/>
</dbReference>
<dbReference type="Proteomes" id="UP000029922">
    <property type="component" value="Unassembled WGS sequence"/>
</dbReference>
<evidence type="ECO:0000256" key="5">
    <source>
        <dbReference type="ARBA" id="ARBA00011702"/>
    </source>
</evidence>
<evidence type="ECO:0000256" key="7">
    <source>
        <dbReference type="ARBA" id="ARBA00013278"/>
    </source>
</evidence>
<keyword evidence="13 20" id="KW-0106">Calcium</keyword>
<keyword evidence="17" id="KW-0998">Cell outer membrane</keyword>
<keyword evidence="15" id="KW-0443">Lipid metabolism</keyword>
<keyword evidence="11 21" id="KW-0732">Signal</keyword>
<gene>
    <name evidence="22" type="primary">pldA_2</name>
    <name evidence="23" type="ORF">LS73_005815</name>
    <name evidence="22" type="ORF">NCTC12714_00898</name>
</gene>
<dbReference type="EC" id="3.1.1.4" evidence="7"/>
<evidence type="ECO:0000256" key="10">
    <source>
        <dbReference type="ARBA" id="ARBA00022723"/>
    </source>
</evidence>
<evidence type="ECO:0000256" key="2">
    <source>
        <dbReference type="ARBA" id="ARBA00001604"/>
    </source>
</evidence>
<reference evidence="23 24" key="1">
    <citation type="journal article" date="2014" name="Genome Announc.">
        <title>Draft genome sequences of eight enterohepatic helicobacter species isolated from both laboratory and wild rodents.</title>
        <authorList>
            <person name="Sheh A."/>
            <person name="Shen Z."/>
            <person name="Fox J.G."/>
        </authorList>
    </citation>
    <scope>NUCLEOTIDE SEQUENCE [LARGE SCALE GENOMIC DNA]</scope>
    <source>
        <strain evidence="23 24">ST1</strain>
    </source>
</reference>
<keyword evidence="16" id="KW-0472">Membrane</keyword>
<accession>A0A377PU31</accession>
<evidence type="ECO:0000256" key="1">
    <source>
        <dbReference type="ARBA" id="ARBA00000111"/>
    </source>
</evidence>
<evidence type="ECO:0000256" key="17">
    <source>
        <dbReference type="ARBA" id="ARBA00023237"/>
    </source>
</evidence>
<feature type="binding site" description="in dimeric form" evidence="20">
    <location>
        <position position="185"/>
    </location>
    <ligand>
        <name>Ca(2+)</name>
        <dbReference type="ChEBI" id="CHEBI:29108"/>
        <label>1</label>
    </ligand>
</feature>
<dbReference type="AlphaFoldDB" id="A0A377PU31"/>
<dbReference type="Gene3D" id="2.40.230.10">
    <property type="entry name" value="Phospholipase A1"/>
    <property type="match status" value="1"/>
</dbReference>
<evidence type="ECO:0000313" key="25">
    <source>
        <dbReference type="Proteomes" id="UP000255139"/>
    </source>
</evidence>
<evidence type="ECO:0000256" key="15">
    <source>
        <dbReference type="ARBA" id="ARBA00023098"/>
    </source>
</evidence>
<evidence type="ECO:0000256" key="13">
    <source>
        <dbReference type="ARBA" id="ARBA00022837"/>
    </source>
</evidence>
<keyword evidence="12 22" id="KW-0378">Hydrolase</keyword>
<comment type="catalytic activity">
    <reaction evidence="1">
        <text>a 1,2-diacyl-sn-glycero-3-phosphocholine + H2O = a 2-acyl-sn-glycero-3-phosphocholine + a fatty acid + H(+)</text>
        <dbReference type="Rhea" id="RHEA:18689"/>
        <dbReference type="ChEBI" id="CHEBI:15377"/>
        <dbReference type="ChEBI" id="CHEBI:15378"/>
        <dbReference type="ChEBI" id="CHEBI:28868"/>
        <dbReference type="ChEBI" id="CHEBI:57643"/>
        <dbReference type="ChEBI" id="CHEBI:57875"/>
        <dbReference type="EC" id="3.1.1.32"/>
    </reaction>
</comment>
<dbReference type="PANTHER" id="PTHR40457">
    <property type="entry name" value="PHOSPHOLIPASE A1"/>
    <property type="match status" value="1"/>
</dbReference>
<evidence type="ECO:0000256" key="20">
    <source>
        <dbReference type="PIRSR" id="PIRSR603187-2"/>
    </source>
</evidence>
<feature type="binding site" description="in dimeric form" evidence="20">
    <location>
        <position position="127"/>
    </location>
    <ligand>
        <name>Ca(2+)</name>
        <dbReference type="ChEBI" id="CHEBI:29108"/>
        <label>1</label>
    </ligand>
</feature>
<dbReference type="EMBL" id="UGJE01000002">
    <property type="protein sequence ID" value="STQ86107.1"/>
    <property type="molecule type" value="Genomic_DNA"/>
</dbReference>
<dbReference type="RefSeq" id="WP_104692157.1">
    <property type="nucleotide sequence ID" value="NZ_FZML01000012.1"/>
</dbReference>
<dbReference type="GO" id="GO:0046872">
    <property type="term" value="F:metal ion binding"/>
    <property type="evidence" value="ECO:0007669"/>
    <property type="project" value="UniProtKB-KW"/>
</dbReference>
<evidence type="ECO:0000313" key="24">
    <source>
        <dbReference type="Proteomes" id="UP000029922"/>
    </source>
</evidence>
<dbReference type="Proteomes" id="UP000255139">
    <property type="component" value="Unassembled WGS sequence"/>
</dbReference>
<dbReference type="GO" id="GO:0016042">
    <property type="term" value="P:lipid catabolic process"/>
    <property type="evidence" value="ECO:0007669"/>
    <property type="project" value="UniProtKB-KW"/>
</dbReference>
<evidence type="ECO:0000256" key="11">
    <source>
        <dbReference type="ARBA" id="ARBA00022729"/>
    </source>
</evidence>
<sequence length="312" mass="36536">MRILFVLFYALYLTNISFATTSKTYTPFSEKEILQEYNALQAPHIPNKSALAIQNFFAKFKIYEPWYIIPVYYSFNKMYSPRLQKIEFKSQISFRLELLDNIICDFCSFSFGYTQRIYLQTYNGIISSPLRDIDLSPQIGFAYKKPIYIKGNSYINWISIYYNHTSNGETNRILADDLRGEIVRSKALDRIVFETNYNNNNFNMRIRTYIIIGVFDGGKTNPDIGKYIGYGDVKFSYKYGKNLFELSANNILNNYFDSSYWKFKGQLELGYSYGITSQYALFVQYILGHGDSLYEYSLPVNRIGIGVRLRDF</sequence>
<feature type="active site" description="Nucleophile" evidence="19">
    <location>
        <position position="166"/>
    </location>
</feature>
<organism evidence="22 25">
    <name type="scientific">Helicobacter muridarum</name>
    <dbReference type="NCBI Taxonomy" id="216"/>
    <lineage>
        <taxon>Bacteria</taxon>
        <taxon>Pseudomonadati</taxon>
        <taxon>Campylobacterota</taxon>
        <taxon>Epsilonproteobacteria</taxon>
        <taxon>Campylobacterales</taxon>
        <taxon>Helicobacteraceae</taxon>
        <taxon>Helicobacter</taxon>
    </lineage>
</organism>
<evidence type="ECO:0000256" key="14">
    <source>
        <dbReference type="ARBA" id="ARBA00022963"/>
    </source>
</evidence>
<evidence type="ECO:0000256" key="9">
    <source>
        <dbReference type="ARBA" id="ARBA00022692"/>
    </source>
</evidence>
<proteinExistence type="inferred from homology"/>
<feature type="chain" id="PRO_5039798463" description="Phosphatidylcholine 1-acylhydrolase" evidence="21">
    <location>
        <begin position="20"/>
        <end position="312"/>
    </location>
</feature>
<comment type="cofactor">
    <cofactor evidence="20">
        <name>Ca(2+)</name>
        <dbReference type="ChEBI" id="CHEBI:29108"/>
    </cofactor>
    <text evidence="20">Binds 1 Ca(2+) ion per monomer.</text>
</comment>
<feature type="signal peptide" evidence="21">
    <location>
        <begin position="1"/>
        <end position="19"/>
    </location>
</feature>
<dbReference type="EC" id="3.1.1.32" evidence="6"/>
<dbReference type="SUPFAM" id="SSF56931">
    <property type="entry name" value="Outer membrane phospholipase A (OMPLA)"/>
    <property type="match status" value="1"/>
</dbReference>
<keyword evidence="8" id="KW-1134">Transmembrane beta strand</keyword>
<evidence type="ECO:0000313" key="22">
    <source>
        <dbReference type="EMBL" id="STQ86107.1"/>
    </source>
</evidence>
<dbReference type="GO" id="GO:0004623">
    <property type="term" value="F:phospholipase A2 activity"/>
    <property type="evidence" value="ECO:0007669"/>
    <property type="project" value="UniProtKB-EC"/>
</dbReference>
<evidence type="ECO:0000256" key="3">
    <source>
        <dbReference type="ARBA" id="ARBA00004571"/>
    </source>
</evidence>
<protein>
    <recommendedName>
        <fullName evidence="18">Phosphatidylcholine 1-acylhydrolase</fullName>
        <ecNumber evidence="6">3.1.1.32</ecNumber>
        <ecNumber evidence="7">3.1.1.4</ecNumber>
    </recommendedName>
</protein>
<evidence type="ECO:0000256" key="8">
    <source>
        <dbReference type="ARBA" id="ARBA00022452"/>
    </source>
</evidence>
<dbReference type="EMBL" id="JRPD02000011">
    <property type="protein sequence ID" value="TLE00046.1"/>
    <property type="molecule type" value="Genomic_DNA"/>
</dbReference>
<feature type="active site" description="Nucleophile" evidence="19">
    <location>
        <position position="164"/>
    </location>
</feature>
<evidence type="ECO:0000256" key="19">
    <source>
        <dbReference type="PIRSR" id="PIRSR603187-1"/>
    </source>
</evidence>
<evidence type="ECO:0000256" key="4">
    <source>
        <dbReference type="ARBA" id="ARBA00010525"/>
    </source>
</evidence>
<keyword evidence="14" id="KW-0442">Lipid degradation</keyword>
<evidence type="ECO:0000256" key="21">
    <source>
        <dbReference type="SAM" id="SignalP"/>
    </source>
</evidence>
<comment type="catalytic activity">
    <reaction evidence="2">
        <text>a 1,2-diacyl-sn-glycero-3-phosphocholine + H2O = a 1-acyl-sn-glycero-3-phosphocholine + a fatty acid + H(+)</text>
        <dbReference type="Rhea" id="RHEA:15801"/>
        <dbReference type="ChEBI" id="CHEBI:15377"/>
        <dbReference type="ChEBI" id="CHEBI:15378"/>
        <dbReference type="ChEBI" id="CHEBI:28868"/>
        <dbReference type="ChEBI" id="CHEBI:57643"/>
        <dbReference type="ChEBI" id="CHEBI:58168"/>
        <dbReference type="EC" id="3.1.1.4"/>
    </reaction>
</comment>
<evidence type="ECO:0000256" key="12">
    <source>
        <dbReference type="ARBA" id="ARBA00022801"/>
    </source>
</evidence>
<keyword evidence="9" id="KW-0812">Transmembrane</keyword>
<dbReference type="InterPro" id="IPR003187">
    <property type="entry name" value="PLipase_A1"/>
</dbReference>
<keyword evidence="10 20" id="KW-0479">Metal-binding</keyword>
<comment type="similarity">
    <text evidence="4">Belongs to the phospholipase A1 family.</text>
</comment>
<evidence type="ECO:0000256" key="6">
    <source>
        <dbReference type="ARBA" id="ARBA00013179"/>
    </source>
</evidence>
<dbReference type="OrthoDB" id="188433at2"/>
<keyword evidence="25" id="KW-1185">Reference proteome</keyword>